<evidence type="ECO:0000313" key="3">
    <source>
        <dbReference type="Proteomes" id="UP000034081"/>
    </source>
</evidence>
<accession>A0A0G0L3P5</accession>
<dbReference type="EMBL" id="LBVL01000005">
    <property type="protein sequence ID" value="KKQ85612.1"/>
    <property type="molecule type" value="Genomic_DNA"/>
</dbReference>
<gene>
    <name evidence="2" type="ORF">UT08_C0005G0063</name>
</gene>
<protein>
    <submittedName>
        <fullName evidence="2">Uncharacterized protein</fullName>
    </submittedName>
</protein>
<dbReference type="Pfam" id="PF18895">
    <property type="entry name" value="T4SS_pilin"/>
    <property type="match status" value="1"/>
</dbReference>
<name>A0A0G0L3P5_9BACT</name>
<feature type="transmembrane region" description="Helical" evidence="1">
    <location>
        <begin position="259"/>
        <end position="286"/>
    </location>
</feature>
<proteinExistence type="predicted"/>
<dbReference type="InterPro" id="IPR043993">
    <property type="entry name" value="T4SS_pilin"/>
</dbReference>
<sequence length="331" mass="34408">MYATLKLMKRLLLLTILILGVILLNPQKINAAGEQCRALGGTCSVDCVSSSDSIGKEDCPVVSAGKFGNVPQVCCIPKCSSGNFCVTAPDPFFCSEKREGTWKPCAMDGGLGNCCVPNPDIPPGVDCPSPQMQCGDIYAKGGCKSPCKLYMTSGGGRGPSWCTCLVNTNPPGTKACGESCLDHADCGSECAYCRGSGPGKGLSCQPYKTSPSNVKLPVVFCDEGNPPKPIDTPKVGSARIYTAIGCIPVESTNAFIKFLLTWGAGIAGGIALLLIIYGGFLVITSGGSPQKIQAGKELLTAAIMGLVLLLFGTFILQFIGIEILNIPGFGQ</sequence>
<keyword evidence="1" id="KW-0812">Transmembrane</keyword>
<evidence type="ECO:0000256" key="1">
    <source>
        <dbReference type="SAM" id="Phobius"/>
    </source>
</evidence>
<feature type="transmembrane region" description="Helical" evidence="1">
    <location>
        <begin position="298"/>
        <end position="321"/>
    </location>
</feature>
<evidence type="ECO:0000313" key="2">
    <source>
        <dbReference type="EMBL" id="KKQ85612.1"/>
    </source>
</evidence>
<comment type="caution">
    <text evidence="2">The sequence shown here is derived from an EMBL/GenBank/DDBJ whole genome shotgun (WGS) entry which is preliminary data.</text>
</comment>
<reference evidence="2 3" key="1">
    <citation type="journal article" date="2015" name="Nature">
        <title>rRNA introns, odd ribosomes, and small enigmatic genomes across a large radiation of phyla.</title>
        <authorList>
            <person name="Brown C.T."/>
            <person name="Hug L.A."/>
            <person name="Thomas B.C."/>
            <person name="Sharon I."/>
            <person name="Castelle C.J."/>
            <person name="Singh A."/>
            <person name="Wilkins M.J."/>
            <person name="Williams K.H."/>
            <person name="Banfield J.F."/>
        </authorList>
    </citation>
    <scope>NUCLEOTIDE SEQUENCE [LARGE SCALE GENOMIC DNA]</scope>
</reference>
<dbReference type="AlphaFoldDB" id="A0A0G0L3P5"/>
<dbReference type="Proteomes" id="UP000034081">
    <property type="component" value="Unassembled WGS sequence"/>
</dbReference>
<organism evidence="2 3">
    <name type="scientific">Candidatus Woesebacteria bacterium GW2011_GWB1_38_8</name>
    <dbReference type="NCBI Taxonomy" id="1618570"/>
    <lineage>
        <taxon>Bacteria</taxon>
        <taxon>Candidatus Woeseibacteriota</taxon>
    </lineage>
</organism>
<keyword evidence="1" id="KW-1133">Transmembrane helix</keyword>
<keyword evidence="1" id="KW-0472">Membrane</keyword>
<dbReference type="STRING" id="1618570.UT08_C0005G0063"/>